<dbReference type="Proteomes" id="UP001429580">
    <property type="component" value="Unassembled WGS sequence"/>
</dbReference>
<keyword evidence="3 4" id="KW-0732">Signal</keyword>
<dbReference type="PANTHER" id="PTHR30024:SF47">
    <property type="entry name" value="TAURINE-BINDING PERIPLASMIC PROTEIN"/>
    <property type="match status" value="1"/>
</dbReference>
<protein>
    <submittedName>
        <fullName evidence="6">ABC-type nitrate/sulfonate/bicarbonate transport system substrate-binding protein</fullName>
    </submittedName>
</protein>
<evidence type="ECO:0000313" key="7">
    <source>
        <dbReference type="Proteomes" id="UP001429580"/>
    </source>
</evidence>
<accession>A0ABX0UYE9</accession>
<dbReference type="Pfam" id="PF09084">
    <property type="entry name" value="NMT1"/>
    <property type="match status" value="1"/>
</dbReference>
<evidence type="ECO:0000259" key="5">
    <source>
        <dbReference type="Pfam" id="PF09084"/>
    </source>
</evidence>
<evidence type="ECO:0000256" key="3">
    <source>
        <dbReference type="ARBA" id="ARBA00022729"/>
    </source>
</evidence>
<gene>
    <name evidence="6" type="ORF">FHS82_000433</name>
</gene>
<dbReference type="EMBL" id="JAASQI010000001">
    <property type="protein sequence ID" value="NIJ56620.1"/>
    <property type="molecule type" value="Genomic_DNA"/>
</dbReference>
<keyword evidence="7" id="KW-1185">Reference proteome</keyword>
<evidence type="ECO:0000256" key="2">
    <source>
        <dbReference type="ARBA" id="ARBA00010742"/>
    </source>
</evidence>
<evidence type="ECO:0000256" key="1">
    <source>
        <dbReference type="ARBA" id="ARBA00004418"/>
    </source>
</evidence>
<dbReference type="PANTHER" id="PTHR30024">
    <property type="entry name" value="ALIPHATIC SULFONATES-BINDING PROTEIN-RELATED"/>
    <property type="match status" value="1"/>
</dbReference>
<dbReference type="SUPFAM" id="SSF53850">
    <property type="entry name" value="Periplasmic binding protein-like II"/>
    <property type="match status" value="1"/>
</dbReference>
<dbReference type="InterPro" id="IPR015168">
    <property type="entry name" value="SsuA/THI5"/>
</dbReference>
<feature type="domain" description="SsuA/THI5-like" evidence="5">
    <location>
        <begin position="66"/>
        <end position="245"/>
    </location>
</feature>
<dbReference type="Gene3D" id="3.40.190.10">
    <property type="entry name" value="Periplasmic binding protein-like II"/>
    <property type="match status" value="2"/>
</dbReference>
<name>A0ABX0UYE9_9HYPH</name>
<feature type="signal peptide" evidence="4">
    <location>
        <begin position="1"/>
        <end position="26"/>
    </location>
</feature>
<organism evidence="6 7">
    <name type="scientific">Pseudochelatococcus lubricantis</name>
    <dbReference type="NCBI Taxonomy" id="1538102"/>
    <lineage>
        <taxon>Bacteria</taxon>
        <taxon>Pseudomonadati</taxon>
        <taxon>Pseudomonadota</taxon>
        <taxon>Alphaproteobacteria</taxon>
        <taxon>Hyphomicrobiales</taxon>
        <taxon>Chelatococcaceae</taxon>
        <taxon>Pseudochelatococcus</taxon>
    </lineage>
</organism>
<feature type="chain" id="PRO_5045263939" evidence="4">
    <location>
        <begin position="27"/>
        <end position="314"/>
    </location>
</feature>
<comment type="caution">
    <text evidence="6">The sequence shown here is derived from an EMBL/GenBank/DDBJ whole genome shotgun (WGS) entry which is preliminary data.</text>
</comment>
<evidence type="ECO:0000313" key="6">
    <source>
        <dbReference type="EMBL" id="NIJ56620.1"/>
    </source>
</evidence>
<comment type="subcellular location">
    <subcellularLocation>
        <location evidence="1">Periplasm</location>
    </subcellularLocation>
</comment>
<proteinExistence type="inferred from homology"/>
<evidence type="ECO:0000256" key="4">
    <source>
        <dbReference type="SAM" id="SignalP"/>
    </source>
</evidence>
<comment type="similarity">
    <text evidence="2">Belongs to the bacterial solute-binding protein SsuA/TauA family.</text>
</comment>
<sequence>MMKFHVIAALALAISGVATGLRPAEAADKPTVKVGYFSQLHDAAILDLPFGDLKDKVNFEYVKFQRYADAAIALVRGDIDISSLGYANLITEAAKNTDPNFKFITGLARGAINLVCSNDVKIADWPDLKGKTVGVVSGFPEIFIDDALRTHGQSEKDITKVNFAVAGPPVLQALKDKTVECVSVFEPFGATAVGGKYAYYPPTNIGDNSFKGLNNGIAASTAFIEKHGDLVGDIRNAANKSTAKFREDEGKWVDFIISSQGFPKDIVEIGVKRVTLDSTLYPTEAATLSANMAALGLLKAKPSAEQLQRFFLQQ</sequence>
<reference evidence="6 7" key="1">
    <citation type="submission" date="2020-03" db="EMBL/GenBank/DDBJ databases">
        <title>Genomic Encyclopedia of Type Strains, Phase IV (KMG-IV): sequencing the most valuable type-strain genomes for metagenomic binning, comparative biology and taxonomic classification.</title>
        <authorList>
            <person name="Goeker M."/>
        </authorList>
    </citation>
    <scope>NUCLEOTIDE SEQUENCE [LARGE SCALE GENOMIC DNA]</scope>
    <source>
        <strain evidence="6 7">DSM 103870</strain>
    </source>
</reference>